<dbReference type="PANTHER" id="PTHR33392:SF6">
    <property type="entry name" value="POLYISOPRENYL-TEICHOIC ACID--PEPTIDOGLYCAN TEICHOIC ACID TRANSFERASE TAGU"/>
    <property type="match status" value="1"/>
</dbReference>
<dbReference type="InterPro" id="IPR050922">
    <property type="entry name" value="LytR/CpsA/Psr_CW_biosynth"/>
</dbReference>
<dbReference type="Gene3D" id="3.40.630.190">
    <property type="entry name" value="LCP protein"/>
    <property type="match status" value="1"/>
</dbReference>
<feature type="transmembrane region" description="Helical" evidence="3">
    <location>
        <begin position="7"/>
        <end position="26"/>
    </location>
</feature>
<feature type="region of interest" description="Disordered" evidence="2">
    <location>
        <begin position="317"/>
        <end position="366"/>
    </location>
</feature>
<dbReference type="Proteomes" id="UP001549162">
    <property type="component" value="Unassembled WGS sequence"/>
</dbReference>
<comment type="similarity">
    <text evidence="1">Belongs to the LytR/CpsA/Psr (LCP) family.</text>
</comment>
<dbReference type="EMBL" id="JBEPMA010000003">
    <property type="protein sequence ID" value="MET3617162.1"/>
    <property type="molecule type" value="Genomic_DNA"/>
</dbReference>
<accession>A0ABV2J8P8</accession>
<proteinExistence type="inferred from homology"/>
<organism evidence="5 6">
    <name type="scientific">Peptoniphilus olsenii</name>
    <dbReference type="NCBI Taxonomy" id="411570"/>
    <lineage>
        <taxon>Bacteria</taxon>
        <taxon>Bacillati</taxon>
        <taxon>Bacillota</taxon>
        <taxon>Tissierellia</taxon>
        <taxon>Tissierellales</taxon>
        <taxon>Peptoniphilaceae</taxon>
        <taxon>Peptoniphilus</taxon>
    </lineage>
</organism>
<evidence type="ECO:0000259" key="4">
    <source>
        <dbReference type="Pfam" id="PF03816"/>
    </source>
</evidence>
<sequence>MKYVYRIFVFVTVVFLLGALGLTFMFSPRGAQLIGDKNEDNKTDNTEPRKVSVFNEDKDIVHIMLLGVDQSEVTYDTDHSQRADTIMILSIDPKIDKVQLLSVPRDTYIKIKGYDNYKINAAYARGGIDLQVDTVEDFLDVDISHYITVNYDAVKELVDALGGIEVYTPEYKYTDPSTIPPLEIDFKEGLHLLNGEDSVKYLRIRKIYEDQDLDRIKAQQAFIMKVFEKMQSPSMILKLPKLISIANRHIETDMSYGELAFLAYYGTTLDKSDISMASLGGVTYTRNKIDYYKVDKVSAQKYIDDFEQMRDNYTEDVDLDNMSEEKRQKYLEDKERRESIKRDSNHLNSDGKKANNNLNDINNKAH</sequence>
<evidence type="ECO:0000256" key="1">
    <source>
        <dbReference type="ARBA" id="ARBA00006068"/>
    </source>
</evidence>
<keyword evidence="6" id="KW-1185">Reference proteome</keyword>
<keyword evidence="3" id="KW-0472">Membrane</keyword>
<dbReference type="InterPro" id="IPR004474">
    <property type="entry name" value="LytR_CpsA_psr"/>
</dbReference>
<evidence type="ECO:0000256" key="3">
    <source>
        <dbReference type="SAM" id="Phobius"/>
    </source>
</evidence>
<evidence type="ECO:0000313" key="6">
    <source>
        <dbReference type="Proteomes" id="UP001549162"/>
    </source>
</evidence>
<dbReference type="RefSeq" id="WP_354367338.1">
    <property type="nucleotide sequence ID" value="NZ_JBEPMA010000003.1"/>
</dbReference>
<feature type="compositionally biased region" description="Low complexity" evidence="2">
    <location>
        <begin position="355"/>
        <end position="366"/>
    </location>
</feature>
<feature type="domain" description="Cell envelope-related transcriptional attenuator" evidence="4">
    <location>
        <begin position="82"/>
        <end position="231"/>
    </location>
</feature>
<dbReference type="Pfam" id="PF03816">
    <property type="entry name" value="LytR_cpsA_psr"/>
    <property type="match status" value="1"/>
</dbReference>
<reference evidence="5 6" key="1">
    <citation type="submission" date="2024-06" db="EMBL/GenBank/DDBJ databases">
        <title>Genomic Encyclopedia of Type Strains, Phase IV (KMG-IV): sequencing the most valuable type-strain genomes for metagenomic binning, comparative biology and taxonomic classification.</title>
        <authorList>
            <person name="Goeker M."/>
        </authorList>
    </citation>
    <scope>NUCLEOTIDE SEQUENCE [LARGE SCALE GENOMIC DNA]</scope>
    <source>
        <strain evidence="5 6">DSM 21460</strain>
    </source>
</reference>
<keyword evidence="3" id="KW-0812">Transmembrane</keyword>
<gene>
    <name evidence="5" type="ORF">ABID14_000790</name>
</gene>
<keyword evidence="3" id="KW-1133">Transmembrane helix</keyword>
<dbReference type="NCBIfam" id="TIGR00350">
    <property type="entry name" value="lytR_cpsA_psr"/>
    <property type="match status" value="1"/>
</dbReference>
<evidence type="ECO:0000256" key="2">
    <source>
        <dbReference type="SAM" id="MobiDB-lite"/>
    </source>
</evidence>
<feature type="compositionally biased region" description="Basic and acidic residues" evidence="2">
    <location>
        <begin position="323"/>
        <end position="353"/>
    </location>
</feature>
<protein>
    <submittedName>
        <fullName evidence="5">LCP family protein required for cell wall assembly</fullName>
    </submittedName>
</protein>
<name>A0ABV2J8P8_9FIRM</name>
<evidence type="ECO:0000313" key="5">
    <source>
        <dbReference type="EMBL" id="MET3617162.1"/>
    </source>
</evidence>
<comment type="caution">
    <text evidence="5">The sequence shown here is derived from an EMBL/GenBank/DDBJ whole genome shotgun (WGS) entry which is preliminary data.</text>
</comment>
<dbReference type="PANTHER" id="PTHR33392">
    <property type="entry name" value="POLYISOPRENYL-TEICHOIC ACID--PEPTIDOGLYCAN TEICHOIC ACID TRANSFERASE TAGU"/>
    <property type="match status" value="1"/>
</dbReference>